<feature type="transmembrane region" description="Helical" evidence="8">
    <location>
        <begin position="475"/>
        <end position="497"/>
    </location>
</feature>
<evidence type="ECO:0000256" key="4">
    <source>
        <dbReference type="ARBA" id="ARBA00022692"/>
    </source>
</evidence>
<evidence type="ECO:0000256" key="3">
    <source>
        <dbReference type="ARBA" id="ARBA00022475"/>
    </source>
</evidence>
<evidence type="ECO:0000313" key="10">
    <source>
        <dbReference type="EMBL" id="AQS22451.1"/>
    </source>
</evidence>
<keyword evidence="4 8" id="KW-0812">Transmembrane</keyword>
<dbReference type="InterPro" id="IPR044049">
    <property type="entry name" value="EccD_transm"/>
</dbReference>
<dbReference type="InterPro" id="IPR006707">
    <property type="entry name" value="T7SS_EccD"/>
</dbReference>
<name>A0A1S6GKR2_9MYCO</name>
<protein>
    <submittedName>
        <fullName evidence="10">ESX-1 secretion system protein eccD1</fullName>
    </submittedName>
</protein>
<dbReference type="GO" id="GO:0005886">
    <property type="term" value="C:plasma membrane"/>
    <property type="evidence" value="ECO:0007669"/>
    <property type="project" value="UniProtKB-SubCell"/>
</dbReference>
<proteinExistence type="inferred from homology"/>
<dbReference type="AlphaFoldDB" id="A0A1S6GKR2"/>
<organism evidence="10">
    <name type="scientific">Mycolicibacterium sp. CBMA 213</name>
    <dbReference type="NCBI Taxonomy" id="1968788"/>
    <lineage>
        <taxon>Bacteria</taxon>
        <taxon>Bacillati</taxon>
        <taxon>Actinomycetota</taxon>
        <taxon>Actinomycetes</taxon>
        <taxon>Mycobacteriales</taxon>
        <taxon>Mycobacteriaceae</taxon>
        <taxon>Mycolicibacterium</taxon>
    </lineage>
</organism>
<sequence length="501" mass="51664">MTATADRVVVPGAATGVPPSSRVTFLVGDNHLIDLLLPAAVPLAKLAEPTRKTVNRTLAKRGFPELPTGSYVFARAAGMTMLTGNLSLAAQGVTDADLLAFVPASSAQRYEPNHENVSAALARFAKANFPAVSIKDARRVAVLLTLAALVLAGLLIWRMRWAASGGIVAPALFGGAALALAGASVLTGRLGAERFVSASLMWASVAALVATGATAPPGAAPGAPHAFLGAFLALAAAFGIARFTGSSWAAATTIISVSIAIIAASSARMFFTVPGQRIAVVMLVVALIVSVAAPPIGQRLAKVPRQSFASITGKDMYSRNPGDQEDTISPVEDSPDDVTLKGPALAEVAHRSNRVLTGVLLGTALVQLASTWCAIHPGVGTQWTFVVVAAMVALVNIMRARAFRDRRHAVTAVVGSALSLLLIPTHYGLAAAATSTAVVLWSAGAVLAIAVLSLLAGVMVPATSFSAPVRELAEYLEYVAIVVIIVFSMFAIGLIQFGRYH</sequence>
<evidence type="ECO:0000256" key="5">
    <source>
        <dbReference type="ARBA" id="ARBA00022989"/>
    </source>
</evidence>
<feature type="transmembrane region" description="Helical" evidence="8">
    <location>
        <begin position="381"/>
        <end position="398"/>
    </location>
</feature>
<feature type="domain" description="EccD-like transmembrane" evidence="9">
    <location>
        <begin position="138"/>
        <end position="494"/>
    </location>
</feature>
<feature type="transmembrane region" description="Helical" evidence="8">
    <location>
        <begin position="222"/>
        <end position="241"/>
    </location>
</feature>
<accession>A0A1S6GKR2</accession>
<feature type="transmembrane region" description="Helical" evidence="8">
    <location>
        <begin position="140"/>
        <end position="157"/>
    </location>
</feature>
<dbReference type="NCBIfam" id="TIGR03920">
    <property type="entry name" value="T7SS_EccD"/>
    <property type="match status" value="1"/>
</dbReference>
<keyword evidence="3" id="KW-1003">Cell membrane</keyword>
<evidence type="ECO:0000256" key="6">
    <source>
        <dbReference type="ARBA" id="ARBA00023136"/>
    </source>
</evidence>
<feature type="region of interest" description="Disordered" evidence="7">
    <location>
        <begin position="313"/>
        <end position="335"/>
    </location>
</feature>
<evidence type="ECO:0000256" key="1">
    <source>
        <dbReference type="ARBA" id="ARBA00004651"/>
    </source>
</evidence>
<feature type="transmembrane region" description="Helical" evidence="8">
    <location>
        <begin position="163"/>
        <end position="183"/>
    </location>
</feature>
<dbReference type="InterPro" id="IPR024962">
    <property type="entry name" value="YukD-like"/>
</dbReference>
<evidence type="ECO:0000256" key="7">
    <source>
        <dbReference type="SAM" id="MobiDB-lite"/>
    </source>
</evidence>
<feature type="transmembrane region" description="Helical" evidence="8">
    <location>
        <begin position="277"/>
        <end position="297"/>
    </location>
</feature>
<feature type="transmembrane region" description="Helical" evidence="8">
    <location>
        <begin position="439"/>
        <end position="463"/>
    </location>
</feature>
<evidence type="ECO:0000256" key="2">
    <source>
        <dbReference type="ARBA" id="ARBA00006162"/>
    </source>
</evidence>
<dbReference type="Pfam" id="PF08817">
    <property type="entry name" value="YukD"/>
    <property type="match status" value="1"/>
</dbReference>
<reference evidence="10" key="1">
    <citation type="submission" date="2016-12" db="EMBL/GenBank/DDBJ databases">
        <title>Complete plasmid sequence carrying type IV-like and type VII secretion systems from an atypical mycobacteria strain.</title>
        <authorList>
            <person name="Morgado S."/>
            <person name="Marin M."/>
            <person name="Fonseca E."/>
            <person name="Freitas F."/>
            <person name="Vicente A.C."/>
        </authorList>
    </citation>
    <scope>NUCLEOTIDE SEQUENCE</scope>
    <source>
        <strain evidence="10">CBMA 213</strain>
        <plasmid evidence="10">pCBMA213_2</plasmid>
    </source>
</reference>
<evidence type="ECO:0000259" key="9">
    <source>
        <dbReference type="Pfam" id="PF19053"/>
    </source>
</evidence>
<comment type="similarity">
    <text evidence="2">Belongs to the EccD/Snm4 family.</text>
</comment>
<geneLocation type="plasmid" evidence="10">
    <name>pCBMA213_2</name>
</geneLocation>
<feature type="transmembrane region" description="Helical" evidence="8">
    <location>
        <begin position="248"/>
        <end position="271"/>
    </location>
</feature>
<dbReference type="RefSeq" id="WP_155909782.1">
    <property type="nucleotide sequence ID" value="NZ_KY349138.1"/>
</dbReference>
<evidence type="ECO:0000256" key="8">
    <source>
        <dbReference type="SAM" id="Phobius"/>
    </source>
</evidence>
<dbReference type="Gene3D" id="3.10.20.90">
    <property type="entry name" value="Phosphatidylinositol 3-kinase Catalytic Subunit, Chain A, domain 1"/>
    <property type="match status" value="1"/>
</dbReference>
<keyword evidence="6 8" id="KW-0472">Membrane</keyword>
<feature type="transmembrane region" description="Helical" evidence="8">
    <location>
        <begin position="195"/>
        <end position="216"/>
    </location>
</feature>
<feature type="transmembrane region" description="Helical" evidence="8">
    <location>
        <begin position="410"/>
        <end position="433"/>
    </location>
</feature>
<keyword evidence="10" id="KW-0614">Plasmid</keyword>
<gene>
    <name evidence="10" type="primary">eccD1</name>
    <name evidence="10" type="ORF">pCBMA213_2_00087</name>
</gene>
<comment type="subcellular location">
    <subcellularLocation>
        <location evidence="1">Cell membrane</location>
        <topology evidence="1">Multi-pass membrane protein</topology>
    </subcellularLocation>
</comment>
<dbReference type="Pfam" id="PF19053">
    <property type="entry name" value="EccD"/>
    <property type="match status" value="1"/>
</dbReference>
<keyword evidence="5 8" id="KW-1133">Transmembrane helix</keyword>
<dbReference type="EMBL" id="KY349138">
    <property type="protein sequence ID" value="AQS22451.1"/>
    <property type="molecule type" value="Genomic_DNA"/>
</dbReference>